<sequence length="264" mass="29922">MYVAVQCTSPSALSSFLPSIVRGSLSFGALRYRGISSRALWYFLAYFFILRFGEGGTVTEGRRKSGSGVETEAEVEVETVVQVKARVRWNSKRACQSNGHREHDHKAEVGVEVGGSHLARDEGRPKRANESVSARTDTTILPPTIRKTLPSRHPHIKLPVSLRIYSIYLSIDIYLPLLPPTLLYPLIRSGFLSFCFPSAFRFPLPSFPKIALRIYLPFHCHPSLFLLDLVGNLYFGLFARGFKAYFQFSMFRCRLFFYLVSILV</sequence>
<gene>
    <name evidence="1" type="ORF">FA15DRAFT_150190</name>
</gene>
<organism evidence="1 2">
    <name type="scientific">Coprinopsis marcescibilis</name>
    <name type="common">Agaric fungus</name>
    <name type="synonym">Psathyrella marcescibilis</name>
    <dbReference type="NCBI Taxonomy" id="230819"/>
    <lineage>
        <taxon>Eukaryota</taxon>
        <taxon>Fungi</taxon>
        <taxon>Dikarya</taxon>
        <taxon>Basidiomycota</taxon>
        <taxon>Agaricomycotina</taxon>
        <taxon>Agaricomycetes</taxon>
        <taxon>Agaricomycetidae</taxon>
        <taxon>Agaricales</taxon>
        <taxon>Agaricineae</taxon>
        <taxon>Psathyrellaceae</taxon>
        <taxon>Coprinopsis</taxon>
    </lineage>
</organism>
<accession>A0A5C3KIZ8</accession>
<evidence type="ECO:0000313" key="1">
    <source>
        <dbReference type="EMBL" id="TFK20032.1"/>
    </source>
</evidence>
<protein>
    <submittedName>
        <fullName evidence="1">Uncharacterized protein</fullName>
    </submittedName>
</protein>
<reference evidence="1 2" key="1">
    <citation type="journal article" date="2019" name="Nat. Ecol. Evol.">
        <title>Megaphylogeny resolves global patterns of mushroom evolution.</title>
        <authorList>
            <person name="Varga T."/>
            <person name="Krizsan K."/>
            <person name="Foldi C."/>
            <person name="Dima B."/>
            <person name="Sanchez-Garcia M."/>
            <person name="Sanchez-Ramirez S."/>
            <person name="Szollosi G.J."/>
            <person name="Szarkandi J.G."/>
            <person name="Papp V."/>
            <person name="Albert L."/>
            <person name="Andreopoulos W."/>
            <person name="Angelini C."/>
            <person name="Antonin V."/>
            <person name="Barry K.W."/>
            <person name="Bougher N.L."/>
            <person name="Buchanan P."/>
            <person name="Buyck B."/>
            <person name="Bense V."/>
            <person name="Catcheside P."/>
            <person name="Chovatia M."/>
            <person name="Cooper J."/>
            <person name="Damon W."/>
            <person name="Desjardin D."/>
            <person name="Finy P."/>
            <person name="Geml J."/>
            <person name="Haridas S."/>
            <person name="Hughes K."/>
            <person name="Justo A."/>
            <person name="Karasinski D."/>
            <person name="Kautmanova I."/>
            <person name="Kiss B."/>
            <person name="Kocsube S."/>
            <person name="Kotiranta H."/>
            <person name="LaButti K.M."/>
            <person name="Lechner B.E."/>
            <person name="Liimatainen K."/>
            <person name="Lipzen A."/>
            <person name="Lukacs Z."/>
            <person name="Mihaltcheva S."/>
            <person name="Morgado L.N."/>
            <person name="Niskanen T."/>
            <person name="Noordeloos M.E."/>
            <person name="Ohm R.A."/>
            <person name="Ortiz-Santana B."/>
            <person name="Ovrebo C."/>
            <person name="Racz N."/>
            <person name="Riley R."/>
            <person name="Savchenko A."/>
            <person name="Shiryaev A."/>
            <person name="Soop K."/>
            <person name="Spirin V."/>
            <person name="Szebenyi C."/>
            <person name="Tomsovsky M."/>
            <person name="Tulloss R.E."/>
            <person name="Uehling J."/>
            <person name="Grigoriev I.V."/>
            <person name="Vagvolgyi C."/>
            <person name="Papp T."/>
            <person name="Martin F.M."/>
            <person name="Miettinen O."/>
            <person name="Hibbett D.S."/>
            <person name="Nagy L.G."/>
        </authorList>
    </citation>
    <scope>NUCLEOTIDE SEQUENCE [LARGE SCALE GENOMIC DNA]</scope>
    <source>
        <strain evidence="1 2">CBS 121175</strain>
    </source>
</reference>
<dbReference type="AlphaFoldDB" id="A0A5C3KIZ8"/>
<dbReference type="Proteomes" id="UP000307440">
    <property type="component" value="Unassembled WGS sequence"/>
</dbReference>
<evidence type="ECO:0000313" key="2">
    <source>
        <dbReference type="Proteomes" id="UP000307440"/>
    </source>
</evidence>
<proteinExistence type="predicted"/>
<name>A0A5C3KIZ8_COPMA</name>
<dbReference type="EMBL" id="ML210315">
    <property type="protein sequence ID" value="TFK20032.1"/>
    <property type="molecule type" value="Genomic_DNA"/>
</dbReference>
<keyword evidence="2" id="KW-1185">Reference proteome</keyword>